<dbReference type="EMBL" id="UINC01005124">
    <property type="protein sequence ID" value="SVA19237.1"/>
    <property type="molecule type" value="Genomic_DNA"/>
</dbReference>
<dbReference type="CDD" id="cd17033">
    <property type="entry name" value="DR1245-like"/>
    <property type="match status" value="1"/>
</dbReference>
<evidence type="ECO:0008006" key="2">
    <source>
        <dbReference type="Google" id="ProtNLM"/>
    </source>
</evidence>
<reference evidence="1" key="1">
    <citation type="submission" date="2018-05" db="EMBL/GenBank/DDBJ databases">
        <authorList>
            <person name="Lanie J.A."/>
            <person name="Ng W.-L."/>
            <person name="Kazmierczak K.M."/>
            <person name="Andrzejewski T.M."/>
            <person name="Davidsen T.M."/>
            <person name="Wayne K.J."/>
            <person name="Tettelin H."/>
            <person name="Glass J.I."/>
            <person name="Rusch D."/>
            <person name="Podicherti R."/>
            <person name="Tsui H.-C.T."/>
            <person name="Winkler M.E."/>
        </authorList>
    </citation>
    <scope>NUCLEOTIDE SEQUENCE</scope>
</reference>
<evidence type="ECO:0000313" key="1">
    <source>
        <dbReference type="EMBL" id="SVA19237.1"/>
    </source>
</evidence>
<dbReference type="AlphaFoldDB" id="A0A381TW95"/>
<sequence length="162" mass="18759">MSLAEQNNYDDPLDSIEMIASLNDWTFERSGKEISIIAKGKWADYQISISWLDNFQGLSLVCGFDLRFNKSFENKILLLVSSINSRLWLGHFDIWLKEGLVLYRNTSFFEKNKTSYKYIETMINDALDSCDRFFPAFQYVLWAGKSSEEALSSVLFETRGEA</sequence>
<gene>
    <name evidence="1" type="ORF">METZ01_LOCUS72091</name>
</gene>
<dbReference type="Pfam" id="PF10722">
    <property type="entry name" value="YbjN"/>
    <property type="match status" value="1"/>
</dbReference>
<organism evidence="1">
    <name type="scientific">marine metagenome</name>
    <dbReference type="NCBI Taxonomy" id="408172"/>
    <lineage>
        <taxon>unclassified sequences</taxon>
        <taxon>metagenomes</taxon>
        <taxon>ecological metagenomes</taxon>
    </lineage>
</organism>
<protein>
    <recommendedName>
        <fullName evidence="2">YbjN domain-containing protein</fullName>
    </recommendedName>
</protein>
<proteinExistence type="predicted"/>
<dbReference type="InterPro" id="IPR019660">
    <property type="entry name" value="Put_sensory_transdc_reg_YbjN"/>
</dbReference>
<name>A0A381TW95_9ZZZZ</name>
<accession>A0A381TW95</accession>